<protein>
    <submittedName>
        <fullName evidence="2">Uncharacterized protein</fullName>
    </submittedName>
</protein>
<accession>A0A8T0H0Q7</accession>
<feature type="transmembrane region" description="Helical" evidence="1">
    <location>
        <begin position="220"/>
        <end position="242"/>
    </location>
</feature>
<sequence length="244" mass="27468">MSEVESELLEIVSGGPGGGWSSIALDDAEGYWPPRDSGRLSPRSSLRRAHLEEVAGNVGPVSAYVEVRNEWWVEQDPFLGAALRQWEKKLAYFDNSVYRRQKKTYQIRNQIFNLVGIFFIFQGILLVVVSLLKASNGTAHCGLVWSPLALSLFTAWGTGSGVSSKFIRLRALEISIQDEKQAIKTIKYRIQALQARGRWFRFFNDAKDPKQLTPRTFAKSWSFALLALLAATAIFIVSYFVILC</sequence>
<name>A0A8T0H0Q7_CERPU</name>
<dbReference type="AlphaFoldDB" id="A0A8T0H0Q7"/>
<organism evidence="2 3">
    <name type="scientific">Ceratodon purpureus</name>
    <name type="common">Fire moss</name>
    <name type="synonym">Dicranum purpureum</name>
    <dbReference type="NCBI Taxonomy" id="3225"/>
    <lineage>
        <taxon>Eukaryota</taxon>
        <taxon>Viridiplantae</taxon>
        <taxon>Streptophyta</taxon>
        <taxon>Embryophyta</taxon>
        <taxon>Bryophyta</taxon>
        <taxon>Bryophytina</taxon>
        <taxon>Bryopsida</taxon>
        <taxon>Dicranidae</taxon>
        <taxon>Pseudoditrichales</taxon>
        <taxon>Ditrichaceae</taxon>
        <taxon>Ceratodon</taxon>
    </lineage>
</organism>
<feature type="transmembrane region" description="Helical" evidence="1">
    <location>
        <begin position="144"/>
        <end position="162"/>
    </location>
</feature>
<feature type="transmembrane region" description="Helical" evidence="1">
    <location>
        <begin position="111"/>
        <end position="132"/>
    </location>
</feature>
<dbReference type="PANTHER" id="PTHR33287:SF11">
    <property type="entry name" value="OS03G0778400 PROTEIN"/>
    <property type="match status" value="1"/>
</dbReference>
<keyword evidence="1" id="KW-0812">Transmembrane</keyword>
<gene>
    <name evidence="2" type="ORF">KC19_9G167600</name>
</gene>
<evidence type="ECO:0000313" key="3">
    <source>
        <dbReference type="Proteomes" id="UP000822688"/>
    </source>
</evidence>
<evidence type="ECO:0000313" key="2">
    <source>
        <dbReference type="EMBL" id="KAG0562722.1"/>
    </source>
</evidence>
<keyword evidence="3" id="KW-1185">Reference proteome</keyword>
<dbReference type="Proteomes" id="UP000822688">
    <property type="component" value="Chromosome 9"/>
</dbReference>
<reference evidence="2" key="1">
    <citation type="submission" date="2020-06" db="EMBL/GenBank/DDBJ databases">
        <title>WGS assembly of Ceratodon purpureus strain R40.</title>
        <authorList>
            <person name="Carey S.B."/>
            <person name="Jenkins J."/>
            <person name="Shu S."/>
            <person name="Lovell J.T."/>
            <person name="Sreedasyam A."/>
            <person name="Maumus F."/>
            <person name="Tiley G.P."/>
            <person name="Fernandez-Pozo N."/>
            <person name="Barry K."/>
            <person name="Chen C."/>
            <person name="Wang M."/>
            <person name="Lipzen A."/>
            <person name="Daum C."/>
            <person name="Saski C.A."/>
            <person name="Payton A.C."/>
            <person name="Mcbreen J.C."/>
            <person name="Conrad R.E."/>
            <person name="Kollar L.M."/>
            <person name="Olsson S."/>
            <person name="Huttunen S."/>
            <person name="Landis J.B."/>
            <person name="Wickett N.J."/>
            <person name="Johnson M.G."/>
            <person name="Rensing S.A."/>
            <person name="Grimwood J."/>
            <person name="Schmutz J."/>
            <person name="Mcdaniel S.F."/>
        </authorList>
    </citation>
    <scope>NUCLEOTIDE SEQUENCE</scope>
    <source>
        <strain evidence="2">R40</strain>
    </source>
</reference>
<dbReference type="PANTHER" id="PTHR33287">
    <property type="entry name" value="OS03G0453550 PROTEIN"/>
    <property type="match status" value="1"/>
</dbReference>
<comment type="caution">
    <text evidence="2">The sequence shown here is derived from an EMBL/GenBank/DDBJ whole genome shotgun (WGS) entry which is preliminary data.</text>
</comment>
<proteinExistence type="predicted"/>
<dbReference type="EMBL" id="CM026430">
    <property type="protein sequence ID" value="KAG0562722.1"/>
    <property type="molecule type" value="Genomic_DNA"/>
</dbReference>
<keyword evidence="1" id="KW-0472">Membrane</keyword>
<evidence type="ECO:0000256" key="1">
    <source>
        <dbReference type="SAM" id="Phobius"/>
    </source>
</evidence>
<keyword evidence="1" id="KW-1133">Transmembrane helix</keyword>